<dbReference type="Pfam" id="PF00440">
    <property type="entry name" value="TetR_N"/>
    <property type="match status" value="1"/>
</dbReference>
<dbReference type="OrthoDB" id="9780939at2"/>
<dbReference type="GO" id="GO:0006355">
    <property type="term" value="P:regulation of DNA-templated transcription"/>
    <property type="evidence" value="ECO:0007669"/>
    <property type="project" value="UniProtKB-ARBA"/>
</dbReference>
<proteinExistence type="predicted"/>
<dbReference type="EMBL" id="FRAI01000035">
    <property type="protein sequence ID" value="SHK34392.1"/>
    <property type="molecule type" value="Genomic_DNA"/>
</dbReference>
<dbReference type="PROSITE" id="PS50977">
    <property type="entry name" value="HTH_TETR_2"/>
    <property type="match status" value="1"/>
</dbReference>
<evidence type="ECO:0000259" key="3">
    <source>
        <dbReference type="PROSITE" id="PS50977"/>
    </source>
</evidence>
<name>A0A1M6RPI7_9FIRM</name>
<dbReference type="RefSeq" id="WP_072908558.1">
    <property type="nucleotide sequence ID" value="NZ_FRAI01000035.1"/>
</dbReference>
<dbReference type="PANTHER" id="PTHR30328">
    <property type="entry name" value="TRANSCRIPTIONAL REPRESSOR"/>
    <property type="match status" value="1"/>
</dbReference>
<dbReference type="InterPro" id="IPR009057">
    <property type="entry name" value="Homeodomain-like_sf"/>
</dbReference>
<protein>
    <submittedName>
        <fullName evidence="4">Transcriptional regulator, TetR family</fullName>
    </submittedName>
</protein>
<dbReference type="InterPro" id="IPR050109">
    <property type="entry name" value="HTH-type_TetR-like_transc_reg"/>
</dbReference>
<keyword evidence="1 2" id="KW-0238">DNA-binding</keyword>
<organism evidence="4 5">
    <name type="scientific">Anaerobranca californiensis DSM 14826</name>
    <dbReference type="NCBI Taxonomy" id="1120989"/>
    <lineage>
        <taxon>Bacteria</taxon>
        <taxon>Bacillati</taxon>
        <taxon>Bacillota</taxon>
        <taxon>Clostridia</taxon>
        <taxon>Eubacteriales</taxon>
        <taxon>Proteinivoracaceae</taxon>
        <taxon>Anaerobranca</taxon>
    </lineage>
</organism>
<dbReference type="SUPFAM" id="SSF46689">
    <property type="entry name" value="Homeodomain-like"/>
    <property type="match status" value="1"/>
</dbReference>
<keyword evidence="5" id="KW-1185">Reference proteome</keyword>
<dbReference type="PANTHER" id="PTHR30328:SF54">
    <property type="entry name" value="HTH-TYPE TRANSCRIPTIONAL REPRESSOR SCO4008"/>
    <property type="match status" value="1"/>
</dbReference>
<evidence type="ECO:0000256" key="2">
    <source>
        <dbReference type="PROSITE-ProRule" id="PRU00335"/>
    </source>
</evidence>
<reference evidence="5" key="1">
    <citation type="submission" date="2016-11" db="EMBL/GenBank/DDBJ databases">
        <authorList>
            <person name="Varghese N."/>
            <person name="Submissions S."/>
        </authorList>
    </citation>
    <scope>NUCLEOTIDE SEQUENCE [LARGE SCALE GENOMIC DNA]</scope>
    <source>
        <strain evidence="5">DSM 14826</strain>
    </source>
</reference>
<evidence type="ECO:0000313" key="4">
    <source>
        <dbReference type="EMBL" id="SHK34392.1"/>
    </source>
</evidence>
<dbReference type="PRINTS" id="PR00455">
    <property type="entry name" value="HTHTETR"/>
</dbReference>
<dbReference type="Proteomes" id="UP000243547">
    <property type="component" value="Unassembled WGS sequence"/>
</dbReference>
<dbReference type="STRING" id="1120989.SAMN02745227_02084"/>
<dbReference type="AlphaFoldDB" id="A0A1M6RPI7"/>
<feature type="domain" description="HTH tetR-type" evidence="3">
    <location>
        <begin position="10"/>
        <end position="70"/>
    </location>
</feature>
<evidence type="ECO:0000313" key="5">
    <source>
        <dbReference type="Proteomes" id="UP000243547"/>
    </source>
</evidence>
<dbReference type="GO" id="GO:0003677">
    <property type="term" value="F:DNA binding"/>
    <property type="evidence" value="ECO:0007669"/>
    <property type="project" value="UniProtKB-UniRule"/>
</dbReference>
<dbReference type="Gene3D" id="1.10.357.10">
    <property type="entry name" value="Tetracycline Repressor, domain 2"/>
    <property type="match status" value="1"/>
</dbReference>
<sequence length="86" mass="10073">MLEKFYSLDEEKKNRIINAGLKEFGFHGYKNAKTDNIVQEAGISKGLLFHYFGTKKKFFEFWIYVNILDKILGFFVKITPSLTIQT</sequence>
<gene>
    <name evidence="4" type="ORF">SAMN02745227_02084</name>
</gene>
<feature type="DNA-binding region" description="H-T-H motif" evidence="2">
    <location>
        <begin position="33"/>
        <end position="52"/>
    </location>
</feature>
<dbReference type="InterPro" id="IPR001647">
    <property type="entry name" value="HTH_TetR"/>
</dbReference>
<accession>A0A1M6RPI7</accession>
<evidence type="ECO:0000256" key="1">
    <source>
        <dbReference type="ARBA" id="ARBA00023125"/>
    </source>
</evidence>